<keyword evidence="2" id="KW-1185">Reference proteome</keyword>
<dbReference type="AlphaFoldDB" id="A0A1T1ARI7"/>
<evidence type="ECO:0000313" key="2">
    <source>
        <dbReference type="Proteomes" id="UP000190750"/>
    </source>
</evidence>
<proteinExistence type="predicted"/>
<organism evidence="1 2">
    <name type="scientific">Rhodoferax fermentans</name>
    <dbReference type="NCBI Taxonomy" id="28066"/>
    <lineage>
        <taxon>Bacteria</taxon>
        <taxon>Pseudomonadati</taxon>
        <taxon>Pseudomonadota</taxon>
        <taxon>Betaproteobacteria</taxon>
        <taxon>Burkholderiales</taxon>
        <taxon>Comamonadaceae</taxon>
        <taxon>Rhodoferax</taxon>
    </lineage>
</organism>
<protein>
    <submittedName>
        <fullName evidence="1">Uncharacterized protein</fullName>
    </submittedName>
</protein>
<dbReference type="EMBL" id="MTJN01000002">
    <property type="protein sequence ID" value="OOV06613.1"/>
    <property type="molecule type" value="Genomic_DNA"/>
</dbReference>
<sequence length="201" mass="22536">MDIFISVFIIGFGLNSFTQRDQQVRIALLGACLAKFQIEKLMESLLQGYLRALGEPDAQRRAAIWSMLEPAETELCNQFNAFVLSFSKVPEPQARISKLPFALPYITKWLPGYSFDARKALSLHAHAITLAASPQPGLSQKDKAFTLMAELFLMQHTCHWFCRSRMVASARLVAQHKSPYAQVLRSVASSTREAYRALVGV</sequence>
<dbReference type="STRING" id="28066.RF819_07595"/>
<accession>A0A1T1ARI7</accession>
<dbReference type="Proteomes" id="UP000190750">
    <property type="component" value="Unassembled WGS sequence"/>
</dbReference>
<comment type="caution">
    <text evidence="1">The sequence shown here is derived from an EMBL/GenBank/DDBJ whole genome shotgun (WGS) entry which is preliminary data.</text>
</comment>
<dbReference type="RefSeq" id="WP_078364428.1">
    <property type="nucleotide sequence ID" value="NZ_MTJN01000002.1"/>
</dbReference>
<evidence type="ECO:0000313" key="1">
    <source>
        <dbReference type="EMBL" id="OOV06613.1"/>
    </source>
</evidence>
<name>A0A1T1ARI7_RHOFE</name>
<gene>
    <name evidence="1" type="ORF">RF819_07595</name>
</gene>
<dbReference type="OrthoDB" id="8654508at2"/>
<reference evidence="1 2" key="1">
    <citation type="submission" date="2017-01" db="EMBL/GenBank/DDBJ databases">
        <title>Genome sequencing of Rhodoferax fermentans JCM 7819.</title>
        <authorList>
            <person name="Kim Y.J."/>
            <person name="Farh M.E.-A."/>
            <person name="Yang D.-C."/>
        </authorList>
    </citation>
    <scope>NUCLEOTIDE SEQUENCE [LARGE SCALE GENOMIC DNA]</scope>
    <source>
        <strain evidence="1 2">JCM 7819</strain>
    </source>
</reference>